<accession>A0A9D1SIK2</accession>
<dbReference type="InterPro" id="IPR022496">
    <property type="entry name" value="T6A_TsaB"/>
</dbReference>
<evidence type="ECO:0000259" key="1">
    <source>
        <dbReference type="Pfam" id="PF00814"/>
    </source>
</evidence>
<organism evidence="2 3">
    <name type="scientific">Candidatus Coproplasma excrementigallinarum</name>
    <dbReference type="NCBI Taxonomy" id="2840747"/>
    <lineage>
        <taxon>Bacteria</taxon>
        <taxon>Bacillati</taxon>
        <taxon>Bacillota</taxon>
        <taxon>Clostridia</taxon>
        <taxon>Eubacteriales</taxon>
        <taxon>Candidatus Coproplasma</taxon>
    </lineage>
</organism>
<evidence type="ECO:0000313" key="3">
    <source>
        <dbReference type="Proteomes" id="UP000824110"/>
    </source>
</evidence>
<gene>
    <name evidence="2" type="primary">tsaB</name>
    <name evidence="2" type="ORF">IAB69_02610</name>
</gene>
<reference evidence="2" key="1">
    <citation type="submission" date="2020-10" db="EMBL/GenBank/DDBJ databases">
        <authorList>
            <person name="Gilroy R."/>
        </authorList>
    </citation>
    <scope>NUCLEOTIDE SEQUENCE</scope>
    <source>
        <strain evidence="2">CHK195-12923</strain>
    </source>
</reference>
<protein>
    <submittedName>
        <fullName evidence="2">tRNA (Adenosine(37)-N6)-threonylcarbamoyltransferase complex dimerization subunit type 1 TsaB</fullName>
    </submittedName>
</protein>
<dbReference type="SUPFAM" id="SSF53067">
    <property type="entry name" value="Actin-like ATPase domain"/>
    <property type="match status" value="1"/>
</dbReference>
<feature type="domain" description="Gcp-like" evidence="1">
    <location>
        <begin position="41"/>
        <end position="133"/>
    </location>
</feature>
<comment type="caution">
    <text evidence="2">The sequence shown here is derived from an EMBL/GenBank/DDBJ whole genome shotgun (WGS) entry which is preliminary data.</text>
</comment>
<dbReference type="NCBIfam" id="TIGR03725">
    <property type="entry name" value="T6A_YeaZ"/>
    <property type="match status" value="1"/>
</dbReference>
<dbReference type="Gene3D" id="3.30.420.200">
    <property type="match status" value="1"/>
</dbReference>
<dbReference type="InterPro" id="IPR043129">
    <property type="entry name" value="ATPase_NBD"/>
</dbReference>
<name>A0A9D1SIK2_9FIRM</name>
<reference evidence="2" key="2">
    <citation type="journal article" date="2021" name="PeerJ">
        <title>Extensive microbial diversity within the chicken gut microbiome revealed by metagenomics and culture.</title>
        <authorList>
            <person name="Gilroy R."/>
            <person name="Ravi A."/>
            <person name="Getino M."/>
            <person name="Pursley I."/>
            <person name="Horton D.L."/>
            <person name="Alikhan N.F."/>
            <person name="Baker D."/>
            <person name="Gharbi K."/>
            <person name="Hall N."/>
            <person name="Watson M."/>
            <person name="Adriaenssens E.M."/>
            <person name="Foster-Nyarko E."/>
            <person name="Jarju S."/>
            <person name="Secka A."/>
            <person name="Antonio M."/>
            <person name="Oren A."/>
            <person name="Chaudhuri R.R."/>
            <person name="La Ragione R."/>
            <person name="Hildebrand F."/>
            <person name="Pallen M.J."/>
        </authorList>
    </citation>
    <scope>NUCLEOTIDE SEQUENCE</scope>
    <source>
        <strain evidence="2">CHK195-12923</strain>
    </source>
</reference>
<dbReference type="InterPro" id="IPR000905">
    <property type="entry name" value="Gcp-like_dom"/>
</dbReference>
<dbReference type="Gene3D" id="3.30.420.40">
    <property type="match status" value="1"/>
</dbReference>
<dbReference type="GO" id="GO:0002949">
    <property type="term" value="P:tRNA threonylcarbamoyladenosine modification"/>
    <property type="evidence" value="ECO:0007669"/>
    <property type="project" value="InterPro"/>
</dbReference>
<dbReference type="Pfam" id="PF00814">
    <property type="entry name" value="TsaD"/>
    <property type="match status" value="1"/>
</dbReference>
<proteinExistence type="predicted"/>
<sequence>MTMQSDYTKLNKFLAVDTASAHLTVLAANGQKRALRYIKDCALRHSVLLMDEVDAAMDEVSLSVKDCDFFSAVTGPGSFTGIRIGISAVKAFSLAAAKPLMPLTSFELVAYNVNSDDFLTVVDAAHGHLYCCAFKGGEMGAPEYLSVDEVISRGLPVYGFQPLDLPRYTMLDAGECLAPAIERKLTLSEPFGEMHALYARKSQAEEGRK</sequence>
<dbReference type="EMBL" id="DVNE01000024">
    <property type="protein sequence ID" value="HIU61521.1"/>
    <property type="molecule type" value="Genomic_DNA"/>
</dbReference>
<dbReference type="AlphaFoldDB" id="A0A9D1SIK2"/>
<evidence type="ECO:0000313" key="2">
    <source>
        <dbReference type="EMBL" id="HIU61521.1"/>
    </source>
</evidence>
<dbReference type="Proteomes" id="UP000824110">
    <property type="component" value="Unassembled WGS sequence"/>
</dbReference>